<gene>
    <name evidence="1" type="ORF">DEO72_LG4g1200</name>
</gene>
<dbReference type="EMBL" id="CP039348">
    <property type="protein sequence ID" value="QCD90245.1"/>
    <property type="molecule type" value="Genomic_DNA"/>
</dbReference>
<protein>
    <submittedName>
        <fullName evidence="1">Uncharacterized protein</fullName>
    </submittedName>
</protein>
<proteinExistence type="predicted"/>
<reference evidence="1 2" key="1">
    <citation type="submission" date="2019-04" db="EMBL/GenBank/DDBJ databases">
        <title>An improved genome assembly and genetic linkage map for asparagus bean, Vigna unguiculata ssp. sesquipedialis.</title>
        <authorList>
            <person name="Xia Q."/>
            <person name="Zhang R."/>
            <person name="Dong Y."/>
        </authorList>
    </citation>
    <scope>NUCLEOTIDE SEQUENCE [LARGE SCALE GENOMIC DNA]</scope>
    <source>
        <tissue evidence="1">Leaf</tissue>
    </source>
</reference>
<evidence type="ECO:0000313" key="1">
    <source>
        <dbReference type="EMBL" id="QCD90245.1"/>
    </source>
</evidence>
<evidence type="ECO:0000313" key="2">
    <source>
        <dbReference type="Proteomes" id="UP000501690"/>
    </source>
</evidence>
<organism evidence="1 2">
    <name type="scientific">Vigna unguiculata</name>
    <name type="common">Cowpea</name>
    <dbReference type="NCBI Taxonomy" id="3917"/>
    <lineage>
        <taxon>Eukaryota</taxon>
        <taxon>Viridiplantae</taxon>
        <taxon>Streptophyta</taxon>
        <taxon>Embryophyta</taxon>
        <taxon>Tracheophyta</taxon>
        <taxon>Spermatophyta</taxon>
        <taxon>Magnoliopsida</taxon>
        <taxon>eudicotyledons</taxon>
        <taxon>Gunneridae</taxon>
        <taxon>Pentapetalae</taxon>
        <taxon>rosids</taxon>
        <taxon>fabids</taxon>
        <taxon>Fabales</taxon>
        <taxon>Fabaceae</taxon>
        <taxon>Papilionoideae</taxon>
        <taxon>50 kb inversion clade</taxon>
        <taxon>NPAAA clade</taxon>
        <taxon>indigoferoid/millettioid clade</taxon>
        <taxon>Phaseoleae</taxon>
        <taxon>Vigna</taxon>
    </lineage>
</organism>
<keyword evidence="2" id="KW-1185">Reference proteome</keyword>
<dbReference type="AlphaFoldDB" id="A0A4D6LPD6"/>
<name>A0A4D6LPD6_VIGUN</name>
<accession>A0A4D6LPD6</accession>
<sequence>MLLELLGEIYYARLSELFLAQTGSSRLSENGSNSPPLVSSARLSEGLLLEQELKVHVLSTSIYPGSSRLSENGSNSPPLVSSARLSEGLLLEQELKVLFVFNLT</sequence>
<dbReference type="Proteomes" id="UP000501690">
    <property type="component" value="Linkage Group LG4"/>
</dbReference>